<comment type="subunit">
    <text evidence="6">Homodimer.</text>
</comment>
<feature type="binding site" evidence="6">
    <location>
        <begin position="135"/>
        <end position="138"/>
    </location>
    <ligand>
        <name>FMN</name>
        <dbReference type="ChEBI" id="CHEBI:58210"/>
    </ligand>
</feature>
<evidence type="ECO:0000313" key="8">
    <source>
        <dbReference type="EMBL" id="TCS39791.1"/>
    </source>
</evidence>
<dbReference type="EC" id="1.6.5.-" evidence="6"/>
<keyword evidence="2 6" id="KW-0288">FMN</keyword>
<comment type="cofactor">
    <cofactor evidence="6">
        <name>FMN</name>
        <dbReference type="ChEBI" id="CHEBI:58210"/>
    </cofactor>
    <text evidence="6">Binds 1 FMN per subunit.</text>
</comment>
<reference evidence="8 9" key="1">
    <citation type="submission" date="2019-03" db="EMBL/GenBank/DDBJ databases">
        <title>Genomic Encyclopedia of Archaeal and Bacterial Type Strains, Phase II (KMG-II): from individual species to whole genera.</title>
        <authorList>
            <person name="Goeker M."/>
        </authorList>
    </citation>
    <scope>NUCLEOTIDE SEQUENCE [LARGE SCALE GENOMIC DNA]</scope>
    <source>
        <strain evidence="8 9">DSM 15388</strain>
    </source>
</reference>
<dbReference type="InterPro" id="IPR003680">
    <property type="entry name" value="Flavodoxin_fold"/>
</dbReference>
<feature type="domain" description="Flavodoxin-like fold" evidence="7">
    <location>
        <begin position="2"/>
        <end position="191"/>
    </location>
</feature>
<dbReference type="GO" id="GO:0016652">
    <property type="term" value="F:oxidoreductase activity, acting on NAD(P)H as acceptor"/>
    <property type="evidence" value="ECO:0007669"/>
    <property type="project" value="UniProtKB-UniRule"/>
</dbReference>
<evidence type="ECO:0000313" key="9">
    <source>
        <dbReference type="Proteomes" id="UP000295793"/>
    </source>
</evidence>
<dbReference type="Proteomes" id="UP000295793">
    <property type="component" value="Unassembled WGS sequence"/>
</dbReference>
<dbReference type="EC" id="1.7.1.17" evidence="6"/>
<evidence type="ECO:0000259" key="7">
    <source>
        <dbReference type="Pfam" id="PF02525"/>
    </source>
</evidence>
<dbReference type="PANTHER" id="PTHR43741">
    <property type="entry name" value="FMN-DEPENDENT NADH-AZOREDUCTASE 1"/>
    <property type="match status" value="1"/>
</dbReference>
<keyword evidence="3 6" id="KW-0560">Oxidoreductase</keyword>
<comment type="catalytic activity">
    <reaction evidence="6">
        <text>2 a quinone + NADH + H(+) = 2 a 1,4-benzosemiquinone + NAD(+)</text>
        <dbReference type="Rhea" id="RHEA:65952"/>
        <dbReference type="ChEBI" id="CHEBI:15378"/>
        <dbReference type="ChEBI" id="CHEBI:57540"/>
        <dbReference type="ChEBI" id="CHEBI:57945"/>
        <dbReference type="ChEBI" id="CHEBI:132124"/>
        <dbReference type="ChEBI" id="CHEBI:134225"/>
    </reaction>
</comment>
<comment type="caution">
    <text evidence="8">The sequence shown here is derived from an EMBL/GenBank/DDBJ whole genome shotgun (WGS) entry which is preliminary data.</text>
</comment>
<comment type="catalytic activity">
    <reaction evidence="5">
        <text>N,N-dimethyl-1,4-phenylenediamine + anthranilate + 2 NAD(+) = 2-(4-dimethylaminophenyl)diazenylbenzoate + 2 NADH + 2 H(+)</text>
        <dbReference type="Rhea" id="RHEA:55872"/>
        <dbReference type="ChEBI" id="CHEBI:15378"/>
        <dbReference type="ChEBI" id="CHEBI:15783"/>
        <dbReference type="ChEBI" id="CHEBI:16567"/>
        <dbReference type="ChEBI" id="CHEBI:57540"/>
        <dbReference type="ChEBI" id="CHEBI:57945"/>
        <dbReference type="ChEBI" id="CHEBI:71579"/>
        <dbReference type="EC" id="1.7.1.17"/>
    </reaction>
    <physiologicalReaction direction="right-to-left" evidence="5">
        <dbReference type="Rhea" id="RHEA:55874"/>
    </physiologicalReaction>
</comment>
<keyword evidence="1 6" id="KW-0285">Flavoprotein</keyword>
<feature type="binding site" evidence="6">
    <location>
        <position position="10"/>
    </location>
    <ligand>
        <name>FMN</name>
        <dbReference type="ChEBI" id="CHEBI:58210"/>
    </ligand>
</feature>
<dbReference type="SUPFAM" id="SSF52218">
    <property type="entry name" value="Flavoproteins"/>
    <property type="match status" value="1"/>
</dbReference>
<dbReference type="AlphaFoldDB" id="A0A4R3I4H0"/>
<comment type="function">
    <text evidence="6">Also exhibits azoreductase activity. Catalyzes the reductive cleavage of the azo bond in aromatic azo compounds to the corresponding amines.</text>
</comment>
<sequence length="195" mass="21157">MKNILALYTSISGDNSLSTQLAKEWLAKQDAKVIERDLATNPVPHLTMETFSGFMTPEEGRSESQQAQAALSDTLIKELKEADTLLISIPMYNFGIPSTLKSWIDYISRAGMTFQYSANGPEGLVKNTRAVVVLTRGGLYQGTEADVQAPFIKLVLGFIGITDVEFIYAEGVAMGEEAKQVAISSAKEKLTAVTA</sequence>
<evidence type="ECO:0000256" key="2">
    <source>
        <dbReference type="ARBA" id="ARBA00022643"/>
    </source>
</evidence>
<protein>
    <recommendedName>
        <fullName evidence="6">FMN dependent NADH:quinone oxidoreductase</fullName>
        <ecNumber evidence="6">1.6.5.-</ecNumber>
    </recommendedName>
    <alternativeName>
        <fullName evidence="6">Azo-dye reductase</fullName>
    </alternativeName>
    <alternativeName>
        <fullName evidence="6">FMN-dependent NADH-azo compound oxidoreductase</fullName>
    </alternativeName>
    <alternativeName>
        <fullName evidence="6">FMN-dependent NADH-azoreductase</fullName>
        <ecNumber evidence="6">1.7.1.17</ecNumber>
    </alternativeName>
</protein>
<dbReference type="PANTHER" id="PTHR43741:SF2">
    <property type="entry name" value="FMN-DEPENDENT NADH:QUINONE OXIDOREDUCTASE"/>
    <property type="match status" value="1"/>
</dbReference>
<evidence type="ECO:0000256" key="4">
    <source>
        <dbReference type="ARBA" id="ARBA00023027"/>
    </source>
</evidence>
<dbReference type="GO" id="GO:0016655">
    <property type="term" value="F:oxidoreductase activity, acting on NAD(P)H, quinone or similar compound as acceptor"/>
    <property type="evidence" value="ECO:0007669"/>
    <property type="project" value="InterPro"/>
</dbReference>
<dbReference type="InterPro" id="IPR050104">
    <property type="entry name" value="FMN-dep_NADH:Q_OxRdtase_AzoR1"/>
</dbReference>
<dbReference type="Pfam" id="PF02525">
    <property type="entry name" value="Flavodoxin_2"/>
    <property type="match status" value="1"/>
</dbReference>
<dbReference type="InterPro" id="IPR029039">
    <property type="entry name" value="Flavoprotein-like_sf"/>
</dbReference>
<proteinExistence type="inferred from homology"/>
<feature type="binding site" evidence="6">
    <location>
        <begin position="16"/>
        <end position="18"/>
    </location>
    <ligand>
        <name>FMN</name>
        <dbReference type="ChEBI" id="CHEBI:58210"/>
    </ligand>
</feature>
<gene>
    <name evidence="6" type="primary">azoR</name>
    <name evidence="8" type="ORF">BCF53_11276</name>
</gene>
<feature type="binding site" evidence="6">
    <location>
        <begin position="91"/>
        <end position="94"/>
    </location>
    <ligand>
        <name>FMN</name>
        <dbReference type="ChEBI" id="CHEBI:58210"/>
    </ligand>
</feature>
<accession>A0A4R3I4H0</accession>
<keyword evidence="9" id="KW-1185">Reference proteome</keyword>
<comment type="similarity">
    <text evidence="6">Belongs to the azoreductase type 1 family.</text>
</comment>
<evidence type="ECO:0000256" key="1">
    <source>
        <dbReference type="ARBA" id="ARBA00022630"/>
    </source>
</evidence>
<dbReference type="InterPro" id="IPR023048">
    <property type="entry name" value="NADH:quinone_OxRdtase_FMN_depd"/>
</dbReference>
<dbReference type="RefSeq" id="WP_132702323.1">
    <property type="nucleotide sequence ID" value="NZ_SLZR01000012.1"/>
</dbReference>
<dbReference type="OrthoDB" id="9787136at2"/>
<dbReference type="GO" id="GO:0010181">
    <property type="term" value="F:FMN binding"/>
    <property type="evidence" value="ECO:0007669"/>
    <property type="project" value="UniProtKB-UniRule"/>
</dbReference>
<evidence type="ECO:0000256" key="3">
    <source>
        <dbReference type="ARBA" id="ARBA00023002"/>
    </source>
</evidence>
<name>A0A4R3I4H0_9GAMM</name>
<dbReference type="EMBL" id="SLZR01000012">
    <property type="protein sequence ID" value="TCS39791.1"/>
    <property type="molecule type" value="Genomic_DNA"/>
</dbReference>
<evidence type="ECO:0000256" key="5">
    <source>
        <dbReference type="ARBA" id="ARBA00048542"/>
    </source>
</evidence>
<comment type="function">
    <text evidence="6">Quinone reductase that provides resistance to thiol-specific stress caused by electrophilic quinones.</text>
</comment>
<organism evidence="8 9">
    <name type="scientific">Reinekea marinisedimentorum</name>
    <dbReference type="NCBI Taxonomy" id="230495"/>
    <lineage>
        <taxon>Bacteria</taxon>
        <taxon>Pseudomonadati</taxon>
        <taxon>Pseudomonadota</taxon>
        <taxon>Gammaproteobacteria</taxon>
        <taxon>Oceanospirillales</taxon>
        <taxon>Saccharospirillaceae</taxon>
        <taxon>Reinekea</taxon>
    </lineage>
</organism>
<dbReference type="Gene3D" id="3.40.50.360">
    <property type="match status" value="1"/>
</dbReference>
<dbReference type="HAMAP" id="MF_01216">
    <property type="entry name" value="Azoreductase_type1"/>
    <property type="match status" value="1"/>
</dbReference>
<dbReference type="GO" id="GO:0009055">
    <property type="term" value="F:electron transfer activity"/>
    <property type="evidence" value="ECO:0007669"/>
    <property type="project" value="UniProtKB-UniRule"/>
</dbReference>
<keyword evidence="4 6" id="KW-0520">NAD</keyword>
<evidence type="ECO:0000256" key="6">
    <source>
        <dbReference type="HAMAP-Rule" id="MF_01216"/>
    </source>
</evidence>